<reference evidence="1 2" key="1">
    <citation type="journal article" date="2017" name="Int. J. Parasitol.">
        <title>The genome of the protozoan parasite Cystoisospora suis and a reverse vaccinology approach to identify vaccine candidates.</title>
        <authorList>
            <person name="Palmieri N."/>
            <person name="Shrestha A."/>
            <person name="Ruttkowski B."/>
            <person name="Beck T."/>
            <person name="Vogl C."/>
            <person name="Tomley F."/>
            <person name="Blake D.P."/>
            <person name="Joachim A."/>
        </authorList>
    </citation>
    <scope>NUCLEOTIDE SEQUENCE [LARGE SCALE GENOMIC DNA]</scope>
    <source>
        <strain evidence="1 2">Wien I</strain>
    </source>
</reference>
<evidence type="ECO:0000313" key="1">
    <source>
        <dbReference type="EMBL" id="PHJ17019.1"/>
    </source>
</evidence>
<organism evidence="1 2">
    <name type="scientific">Cystoisospora suis</name>
    <dbReference type="NCBI Taxonomy" id="483139"/>
    <lineage>
        <taxon>Eukaryota</taxon>
        <taxon>Sar</taxon>
        <taxon>Alveolata</taxon>
        <taxon>Apicomplexa</taxon>
        <taxon>Conoidasida</taxon>
        <taxon>Coccidia</taxon>
        <taxon>Eucoccidiorida</taxon>
        <taxon>Eimeriorina</taxon>
        <taxon>Sarcocystidae</taxon>
        <taxon>Cystoisospora</taxon>
    </lineage>
</organism>
<dbReference type="EMBL" id="MIGC01005347">
    <property type="protein sequence ID" value="PHJ17019.1"/>
    <property type="molecule type" value="Genomic_DNA"/>
</dbReference>
<dbReference type="VEuPathDB" id="ToxoDB:CSUI_009160"/>
<comment type="caution">
    <text evidence="1">The sequence shown here is derived from an EMBL/GenBank/DDBJ whole genome shotgun (WGS) entry which is preliminary data.</text>
</comment>
<proteinExistence type="predicted"/>
<keyword evidence="2" id="KW-1185">Reference proteome</keyword>
<dbReference type="RefSeq" id="XP_067918744.1">
    <property type="nucleotide sequence ID" value="XM_068069278.1"/>
</dbReference>
<evidence type="ECO:0000313" key="2">
    <source>
        <dbReference type="Proteomes" id="UP000221165"/>
    </source>
</evidence>
<feature type="non-terminal residue" evidence="1">
    <location>
        <position position="1"/>
    </location>
</feature>
<dbReference type="GeneID" id="94432489"/>
<name>A0A2C6KIT4_9APIC</name>
<gene>
    <name evidence="1" type="ORF">CSUI_009160</name>
</gene>
<dbReference type="AlphaFoldDB" id="A0A2C6KIT4"/>
<sequence>SSSASSPFSVHVKATPQNLQQAYQHDKASVLPSGALVCAAGCSCQLWIGDDRGVAHVYSDVTFSSSLQFPVFSLTFLSLHVAKDANCMVCIG</sequence>
<dbReference type="Proteomes" id="UP000221165">
    <property type="component" value="Unassembled WGS sequence"/>
</dbReference>
<accession>A0A2C6KIT4</accession>
<protein>
    <submittedName>
        <fullName evidence="1">Vacuolar protein sorting 11 carboxy-terminal protein</fullName>
    </submittedName>
</protein>